<dbReference type="RefSeq" id="WP_150643229.1">
    <property type="nucleotide sequence ID" value="NZ_CABVHQ010000032.1"/>
</dbReference>
<feature type="chain" id="PRO_5023117188" description="Lipoprotein" evidence="1">
    <location>
        <begin position="22"/>
        <end position="145"/>
    </location>
</feature>
<evidence type="ECO:0008006" key="4">
    <source>
        <dbReference type="Google" id="ProtNLM"/>
    </source>
</evidence>
<keyword evidence="1" id="KW-0732">Signal</keyword>
<evidence type="ECO:0000313" key="3">
    <source>
        <dbReference type="Proteomes" id="UP000337909"/>
    </source>
</evidence>
<evidence type="ECO:0000313" key="2">
    <source>
        <dbReference type="EMBL" id="VVO09820.1"/>
    </source>
</evidence>
<reference evidence="2 3" key="1">
    <citation type="submission" date="2019-09" db="EMBL/GenBank/DDBJ databases">
        <authorList>
            <person name="Chandra G."/>
            <person name="Truman W A."/>
        </authorList>
    </citation>
    <scope>NUCLEOTIDE SEQUENCE [LARGE SCALE GENOMIC DNA]</scope>
    <source>
        <strain evidence="2">PS691</strain>
    </source>
</reference>
<accession>A0A5E7CX33</accession>
<gene>
    <name evidence="2" type="ORF">PS691_03307</name>
</gene>
<feature type="signal peptide" evidence="1">
    <location>
        <begin position="1"/>
        <end position="21"/>
    </location>
</feature>
<dbReference type="PROSITE" id="PS51257">
    <property type="entry name" value="PROKAR_LIPOPROTEIN"/>
    <property type="match status" value="1"/>
</dbReference>
<dbReference type="EMBL" id="CABVHQ010000032">
    <property type="protein sequence ID" value="VVO09820.1"/>
    <property type="molecule type" value="Genomic_DNA"/>
</dbReference>
<protein>
    <recommendedName>
        <fullName evidence="4">Lipoprotein</fullName>
    </recommendedName>
</protein>
<dbReference type="AlphaFoldDB" id="A0A5E7CX33"/>
<name>A0A5E7CX33_PSEFL</name>
<dbReference type="Proteomes" id="UP000337909">
    <property type="component" value="Unassembled WGS sequence"/>
</dbReference>
<evidence type="ECO:0000256" key="1">
    <source>
        <dbReference type="SAM" id="SignalP"/>
    </source>
</evidence>
<proteinExistence type="predicted"/>
<organism evidence="2 3">
    <name type="scientific">Pseudomonas fluorescens</name>
    <dbReference type="NCBI Taxonomy" id="294"/>
    <lineage>
        <taxon>Bacteria</taxon>
        <taxon>Pseudomonadati</taxon>
        <taxon>Pseudomonadota</taxon>
        <taxon>Gammaproteobacteria</taxon>
        <taxon>Pseudomonadales</taxon>
        <taxon>Pseudomonadaceae</taxon>
        <taxon>Pseudomonas</taxon>
    </lineage>
</organism>
<sequence length="145" mass="15596" precursor="true">MKILKLPLIAVFCLFSGCASHTNDRQASIKIIAPPVGMYLLVGIGPGEDFEMHPGDKDWEITRDPVTVIIAPVLAEGKIILGNSDIKQTPGEYVKNQGSCSMKEGYTATIEIVGYREVVCSGNEKIIIQKGDTAASSVIIAFSIK</sequence>